<name>A0A481YW77_9VIRU</name>
<proteinExistence type="predicted"/>
<protein>
    <submittedName>
        <fullName evidence="1">Uncharacterized protein</fullName>
    </submittedName>
</protein>
<sequence length="63" mass="7141">MHNIPVVIIADSLEEARNIYGCEPEIKWSIDKIKQTEPDEICPVNKSQVILAVENPIIINLEN</sequence>
<accession>A0A481YW77</accession>
<organism evidence="1">
    <name type="scientific">Marseillevirus LCMAC201</name>
    <dbReference type="NCBI Taxonomy" id="2506605"/>
    <lineage>
        <taxon>Viruses</taxon>
        <taxon>Varidnaviria</taxon>
        <taxon>Bamfordvirae</taxon>
        <taxon>Nucleocytoviricota</taxon>
        <taxon>Megaviricetes</taxon>
        <taxon>Pimascovirales</taxon>
        <taxon>Pimascovirales incertae sedis</taxon>
        <taxon>Marseilleviridae</taxon>
    </lineage>
</organism>
<evidence type="ECO:0000313" key="1">
    <source>
        <dbReference type="EMBL" id="QBK87280.1"/>
    </source>
</evidence>
<reference evidence="1" key="1">
    <citation type="journal article" date="2019" name="MBio">
        <title>Virus Genomes from Deep Sea Sediments Expand the Ocean Megavirome and Support Independent Origins of Viral Gigantism.</title>
        <authorList>
            <person name="Backstrom D."/>
            <person name="Yutin N."/>
            <person name="Jorgensen S.L."/>
            <person name="Dharamshi J."/>
            <person name="Homa F."/>
            <person name="Zaremba-Niedwiedzka K."/>
            <person name="Spang A."/>
            <person name="Wolf Y.I."/>
            <person name="Koonin E.V."/>
            <person name="Ettema T.J."/>
        </authorList>
    </citation>
    <scope>NUCLEOTIDE SEQUENCE</scope>
</reference>
<gene>
    <name evidence="1" type="ORF">LCMAC201_01820</name>
</gene>
<dbReference type="EMBL" id="MK500347">
    <property type="protein sequence ID" value="QBK87280.1"/>
    <property type="molecule type" value="Genomic_DNA"/>
</dbReference>